<dbReference type="InterPro" id="IPR017972">
    <property type="entry name" value="Cyt_P450_CS"/>
</dbReference>
<name>Q9AVM0_ASPOF</name>
<comment type="similarity">
    <text evidence="1 7">Belongs to the cytochrome P450 family.</text>
</comment>
<accession>Q9AVM0</accession>
<protein>
    <submittedName>
        <fullName evidence="9">Cytochrome P450</fullName>
    </submittedName>
</protein>
<proteinExistence type="evidence at transcript level"/>
<dbReference type="PANTHER" id="PTHR47955:SF8">
    <property type="entry name" value="CYTOCHROME P450 71D11-LIKE"/>
    <property type="match status" value="1"/>
</dbReference>
<sequence>MTVSITAAVQLFLLLLLLLQLLFVHHKTKPKTKCRSPPGPPPLPVIGNLHQLSLLLHQSLYRLSKIHGPIFKLSLGRVPVLVISSPSLAKQVLKTHDLAFCSRASTVSFKEYTYDGCDVAGAPYGDSWRNLRKIFVLNLLSSKKLTSFRLVQEEEIEGMISSIRTRSDTNATVNITEFVVRLANNITFRVAFGYRSEGEYGEKSRFQRLLESGNDTVASFYVGDYFPGLGWLDKITGKLGKMKRNARDLDEFYQEVIDAHMKDGRKEDGKEDIVDVLLRLREEGQLTMDHIKGALMNIFVGGTDTSAASIAWAMAELARKPKVMKKAQEEVRKAASKKGKVEENDLAQLQYIKCVVNETLRLHLPLPLLVPRETIQHCEINGYDVSAKTRVLVNAWAIGRDEDAWENPEEFNPDRFVGSSLDYKGQDFQFIPFGAGRRICPGIQFGVETVELALANLLYAFNWELPPGVERENIDMHEAPGLVTRRATDLRLVATNYEEAN</sequence>
<dbReference type="GO" id="GO:0004497">
    <property type="term" value="F:monooxygenase activity"/>
    <property type="evidence" value="ECO:0007669"/>
    <property type="project" value="UniProtKB-KW"/>
</dbReference>
<dbReference type="InterPro" id="IPR001128">
    <property type="entry name" value="Cyt_P450"/>
</dbReference>
<evidence type="ECO:0000256" key="3">
    <source>
        <dbReference type="ARBA" id="ARBA00022723"/>
    </source>
</evidence>
<dbReference type="Pfam" id="PF00067">
    <property type="entry name" value="p450"/>
    <property type="match status" value="1"/>
</dbReference>
<dbReference type="EMBL" id="AB037245">
    <property type="protein sequence ID" value="BAB40324.1"/>
    <property type="molecule type" value="mRNA"/>
</dbReference>
<dbReference type="GO" id="GO:0005506">
    <property type="term" value="F:iron ion binding"/>
    <property type="evidence" value="ECO:0007669"/>
    <property type="project" value="InterPro"/>
</dbReference>
<keyword evidence="7" id="KW-0503">Monooxygenase</keyword>
<gene>
    <name evidence="9" type="primary">ASPI-2</name>
</gene>
<keyword evidence="4 7" id="KW-0560">Oxidoreductase</keyword>
<feature type="chain" id="PRO_5004325943" evidence="8">
    <location>
        <begin position="27"/>
        <end position="501"/>
    </location>
</feature>
<evidence type="ECO:0000256" key="4">
    <source>
        <dbReference type="ARBA" id="ARBA00023002"/>
    </source>
</evidence>
<evidence type="ECO:0000256" key="7">
    <source>
        <dbReference type="RuleBase" id="RU000461"/>
    </source>
</evidence>
<dbReference type="GO" id="GO:0020037">
    <property type="term" value="F:heme binding"/>
    <property type="evidence" value="ECO:0007669"/>
    <property type="project" value="InterPro"/>
</dbReference>
<comment type="cofactor">
    <cofactor evidence="6">
        <name>heme</name>
        <dbReference type="ChEBI" id="CHEBI:30413"/>
    </cofactor>
</comment>
<keyword evidence="5 6" id="KW-0408">Iron</keyword>
<dbReference type="PRINTS" id="PR00385">
    <property type="entry name" value="P450"/>
</dbReference>
<evidence type="ECO:0000256" key="8">
    <source>
        <dbReference type="SAM" id="SignalP"/>
    </source>
</evidence>
<dbReference type="PANTHER" id="PTHR47955">
    <property type="entry name" value="CYTOCHROME P450 FAMILY 71 PROTEIN"/>
    <property type="match status" value="1"/>
</dbReference>
<evidence type="ECO:0000313" key="9">
    <source>
        <dbReference type="EMBL" id="BAB40324.1"/>
    </source>
</evidence>
<dbReference type="SUPFAM" id="SSF48264">
    <property type="entry name" value="Cytochrome P450"/>
    <property type="match status" value="1"/>
</dbReference>
<dbReference type="GO" id="GO:0016705">
    <property type="term" value="F:oxidoreductase activity, acting on paired donors, with incorporation or reduction of molecular oxygen"/>
    <property type="evidence" value="ECO:0007669"/>
    <property type="project" value="InterPro"/>
</dbReference>
<dbReference type="InterPro" id="IPR002401">
    <property type="entry name" value="Cyt_P450_E_grp-I"/>
</dbReference>
<dbReference type="PRINTS" id="PR00463">
    <property type="entry name" value="EP450I"/>
</dbReference>
<dbReference type="FunFam" id="1.10.630.10:FF:000011">
    <property type="entry name" value="Cytochrome P450 83B1"/>
    <property type="match status" value="1"/>
</dbReference>
<dbReference type="AlphaFoldDB" id="Q9AVM0"/>
<evidence type="ECO:0000256" key="6">
    <source>
        <dbReference type="PIRSR" id="PIRSR602401-1"/>
    </source>
</evidence>
<evidence type="ECO:0000256" key="1">
    <source>
        <dbReference type="ARBA" id="ARBA00010617"/>
    </source>
</evidence>
<organism evidence="9">
    <name type="scientific">Asparagus officinalis</name>
    <name type="common">Garden asparagus</name>
    <dbReference type="NCBI Taxonomy" id="4686"/>
    <lineage>
        <taxon>Eukaryota</taxon>
        <taxon>Viridiplantae</taxon>
        <taxon>Streptophyta</taxon>
        <taxon>Embryophyta</taxon>
        <taxon>Tracheophyta</taxon>
        <taxon>Spermatophyta</taxon>
        <taxon>Magnoliopsida</taxon>
        <taxon>Liliopsida</taxon>
        <taxon>Asparagales</taxon>
        <taxon>Asparagaceae</taxon>
        <taxon>Asparagoideae</taxon>
        <taxon>Asparagus</taxon>
    </lineage>
</organism>
<dbReference type="CDD" id="cd11072">
    <property type="entry name" value="CYP71-like"/>
    <property type="match status" value="1"/>
</dbReference>
<dbReference type="PROSITE" id="PS00086">
    <property type="entry name" value="CYTOCHROME_P450"/>
    <property type="match status" value="1"/>
</dbReference>
<keyword evidence="2 6" id="KW-0349">Heme</keyword>
<keyword evidence="3 6" id="KW-0479">Metal-binding</keyword>
<dbReference type="Gene3D" id="1.10.630.10">
    <property type="entry name" value="Cytochrome P450"/>
    <property type="match status" value="1"/>
</dbReference>
<feature type="signal peptide" evidence="8">
    <location>
        <begin position="1"/>
        <end position="26"/>
    </location>
</feature>
<dbReference type="InterPro" id="IPR036396">
    <property type="entry name" value="Cyt_P450_sf"/>
</dbReference>
<evidence type="ECO:0000256" key="2">
    <source>
        <dbReference type="ARBA" id="ARBA00022617"/>
    </source>
</evidence>
<reference evidence="9" key="1">
    <citation type="submission" date="2000-01" db="EMBL/GenBank/DDBJ databases">
        <title>Molecular cloning of Cytochrome P450 cDNA involved in the Seedling of Asparagus.</title>
        <authorList>
            <person name="Imaishi H."/>
            <person name="Iwai C."/>
            <person name="Ohkawa H."/>
        </authorList>
    </citation>
    <scope>NUCLEOTIDE SEQUENCE</scope>
    <source>
        <tissue evidence="9">Shoot</tissue>
    </source>
</reference>
<feature type="binding site" description="axial binding residue" evidence="6">
    <location>
        <position position="440"/>
    </location>
    <ligand>
        <name>heme</name>
        <dbReference type="ChEBI" id="CHEBI:30413"/>
    </ligand>
    <ligandPart>
        <name>Fe</name>
        <dbReference type="ChEBI" id="CHEBI:18248"/>
    </ligandPart>
</feature>
<keyword evidence="8" id="KW-0732">Signal</keyword>
<evidence type="ECO:0000256" key="5">
    <source>
        <dbReference type="ARBA" id="ARBA00023004"/>
    </source>
</evidence>